<keyword evidence="2" id="KW-1185">Reference proteome</keyword>
<sequence length="53" mass="6075">MPPSAFHREDYDTNPRRIGRLDPKDTCLVFPPKDHVNVIMGLKRYSNGPYGCV</sequence>
<proteinExistence type="predicted"/>
<accession>A0A9N8W0T9</accession>
<name>A0A9N8W0T9_9GLOM</name>
<protein>
    <submittedName>
        <fullName evidence="1">14022_t:CDS:1</fullName>
    </submittedName>
</protein>
<reference evidence="1" key="1">
    <citation type="submission" date="2021-06" db="EMBL/GenBank/DDBJ databases">
        <authorList>
            <person name="Kallberg Y."/>
            <person name="Tangrot J."/>
            <person name="Rosling A."/>
        </authorList>
    </citation>
    <scope>NUCLEOTIDE SEQUENCE</scope>
    <source>
        <strain evidence="1">MA453B</strain>
    </source>
</reference>
<organism evidence="1 2">
    <name type="scientific">Dentiscutata erythropus</name>
    <dbReference type="NCBI Taxonomy" id="1348616"/>
    <lineage>
        <taxon>Eukaryota</taxon>
        <taxon>Fungi</taxon>
        <taxon>Fungi incertae sedis</taxon>
        <taxon>Mucoromycota</taxon>
        <taxon>Glomeromycotina</taxon>
        <taxon>Glomeromycetes</taxon>
        <taxon>Diversisporales</taxon>
        <taxon>Gigasporaceae</taxon>
        <taxon>Dentiscutata</taxon>
    </lineage>
</organism>
<gene>
    <name evidence="1" type="ORF">DERYTH_LOCUS1410</name>
</gene>
<dbReference type="OrthoDB" id="10260285at2759"/>
<evidence type="ECO:0000313" key="2">
    <source>
        <dbReference type="Proteomes" id="UP000789405"/>
    </source>
</evidence>
<dbReference type="EMBL" id="CAJVPY010000391">
    <property type="protein sequence ID" value="CAG8470011.1"/>
    <property type="molecule type" value="Genomic_DNA"/>
</dbReference>
<dbReference type="Proteomes" id="UP000789405">
    <property type="component" value="Unassembled WGS sequence"/>
</dbReference>
<comment type="caution">
    <text evidence="1">The sequence shown here is derived from an EMBL/GenBank/DDBJ whole genome shotgun (WGS) entry which is preliminary data.</text>
</comment>
<dbReference type="AlphaFoldDB" id="A0A9N8W0T9"/>
<evidence type="ECO:0000313" key="1">
    <source>
        <dbReference type="EMBL" id="CAG8470011.1"/>
    </source>
</evidence>